<keyword evidence="3" id="KW-1185">Reference proteome</keyword>
<evidence type="ECO:0000256" key="1">
    <source>
        <dbReference type="SAM" id="MobiDB-lite"/>
    </source>
</evidence>
<reference evidence="2 3" key="1">
    <citation type="submission" date="2017-02" db="EMBL/GenBank/DDBJ databases">
        <title>Draft genome sequence of a Kluyvera intermedia isolate from a patient with a pancreatic abscess.</title>
        <authorList>
            <person name="Thele R."/>
        </authorList>
    </citation>
    <scope>NUCLEOTIDE SEQUENCE [LARGE SCALE GENOMIC DNA]</scope>
    <source>
        <strain evidence="2 3">FOSA7093</strain>
    </source>
</reference>
<evidence type="ECO:0000313" key="3">
    <source>
        <dbReference type="Proteomes" id="UP000192521"/>
    </source>
</evidence>
<sequence length="108" mass="11719">MALVVIPFTFCSLLFCSDKTGERARVAHRRHPGDTGSRPGKSPLARSMMLMSSDFRVGDQPASLQAIPSARFPAGGPGQPSTPHRFSAGPSHRCNGFILITRCYRCKT</sequence>
<dbReference type="EMBL" id="MWPR01000030">
    <property type="protein sequence ID" value="ORJ48982.1"/>
    <property type="molecule type" value="Genomic_DNA"/>
</dbReference>
<proteinExistence type="predicted"/>
<dbReference type="Proteomes" id="UP000192521">
    <property type="component" value="Unassembled WGS sequence"/>
</dbReference>
<gene>
    <name evidence="2" type="ORF">B2M27_17910</name>
</gene>
<feature type="region of interest" description="Disordered" evidence="1">
    <location>
        <begin position="70"/>
        <end position="91"/>
    </location>
</feature>
<protein>
    <recommendedName>
        <fullName evidence="4">Secreted protein</fullName>
    </recommendedName>
</protein>
<accession>A0ABX3UC81</accession>
<comment type="caution">
    <text evidence="2">The sequence shown here is derived from an EMBL/GenBank/DDBJ whole genome shotgun (WGS) entry which is preliminary data.</text>
</comment>
<evidence type="ECO:0000313" key="2">
    <source>
        <dbReference type="EMBL" id="ORJ48982.1"/>
    </source>
</evidence>
<name>A0ABX3UC81_KLUIN</name>
<organism evidence="2 3">
    <name type="scientific">Kluyvera intermedia</name>
    <name type="common">Enterobacter intermedius</name>
    <dbReference type="NCBI Taxonomy" id="61648"/>
    <lineage>
        <taxon>Bacteria</taxon>
        <taxon>Pseudomonadati</taxon>
        <taxon>Pseudomonadota</taxon>
        <taxon>Gammaproteobacteria</taxon>
        <taxon>Enterobacterales</taxon>
        <taxon>Enterobacteriaceae</taxon>
        <taxon>Kluyvera</taxon>
    </lineage>
</organism>
<evidence type="ECO:0008006" key="4">
    <source>
        <dbReference type="Google" id="ProtNLM"/>
    </source>
</evidence>